<accession>A0A4S4BX17</accession>
<organism evidence="1 2">
    <name type="scientific">Metabacillus sediminilitoris</name>
    <dbReference type="NCBI Taxonomy" id="2567941"/>
    <lineage>
        <taxon>Bacteria</taxon>
        <taxon>Bacillati</taxon>
        <taxon>Bacillota</taxon>
        <taxon>Bacilli</taxon>
        <taxon>Bacillales</taxon>
        <taxon>Bacillaceae</taxon>
        <taxon>Metabacillus</taxon>
    </lineage>
</organism>
<dbReference type="EMBL" id="SSNT01000008">
    <property type="protein sequence ID" value="THF79729.1"/>
    <property type="molecule type" value="Genomic_DNA"/>
</dbReference>
<protein>
    <submittedName>
        <fullName evidence="1">Uncharacterized protein</fullName>
    </submittedName>
</protein>
<comment type="caution">
    <text evidence="1">The sequence shown here is derived from an EMBL/GenBank/DDBJ whole genome shotgun (WGS) entry which is preliminary data.</text>
</comment>
<evidence type="ECO:0000313" key="1">
    <source>
        <dbReference type="EMBL" id="THF79729.1"/>
    </source>
</evidence>
<keyword evidence="2" id="KW-1185">Reference proteome</keyword>
<gene>
    <name evidence="1" type="ORF">E6W99_12025</name>
</gene>
<sequence>MSEKFFANYKDFILIPIEEQTVLQKEFEPQNFAMHYILTLSLYDSLLSKWSEASKFEIEVEKSIEKVLKDFNKTQNDVYYLQLLEINSEKTYFVLSLSCKSTIKKEEEEDRISHIIENILSNPFYVGQSWFRIIGNKGRIKRKLFSFSYKQYT</sequence>
<dbReference type="Proteomes" id="UP000310334">
    <property type="component" value="Unassembled WGS sequence"/>
</dbReference>
<proteinExistence type="predicted"/>
<evidence type="ECO:0000313" key="2">
    <source>
        <dbReference type="Proteomes" id="UP000310334"/>
    </source>
</evidence>
<name>A0A4S4BX17_9BACI</name>
<dbReference type="AlphaFoldDB" id="A0A4S4BX17"/>
<dbReference type="OrthoDB" id="2466459at2"/>
<dbReference type="RefSeq" id="WP_136354147.1">
    <property type="nucleotide sequence ID" value="NZ_CP046266.1"/>
</dbReference>
<reference evidence="1 2" key="1">
    <citation type="submission" date="2019-04" db="EMBL/GenBank/DDBJ databases">
        <title>Bacillus sediminilitoris sp. nov., isolated from a tidal flat sediment on the East China Sea.</title>
        <authorList>
            <person name="Wei Y."/>
            <person name="Mao H."/>
            <person name="Fang J."/>
        </authorList>
    </citation>
    <scope>NUCLEOTIDE SEQUENCE [LARGE SCALE GENOMIC DNA]</scope>
    <source>
        <strain evidence="1 2">DSL-17</strain>
    </source>
</reference>